<dbReference type="InterPro" id="IPR051681">
    <property type="entry name" value="Ser/Thr_Kinases-Pseudokinases"/>
</dbReference>
<feature type="domain" description="Protein kinase" evidence="2">
    <location>
        <begin position="1"/>
        <end position="146"/>
    </location>
</feature>
<sequence length="355" mass="39808">MKYLHQHGILHRDLKPENILLDENFYPKISVIFTRSIQLTMSGVRGTPFYMAPEMIRGERCGTGVDVYSFAIIIYELMTGDVPFRHIGEQLTVYRIWNEVNSGHRPILRDNISQILKDLITACWSPNPSERPTFEEIFELLSSDFSFSQEDLDEEEVNQYLQTIREMEENNPQPAVEQNPQPAAEQNPQPAAEQNPQPAAVQNPQPAAEQNPQPAVEQNPQPAVEQNPQPAAEQNPQPAAEQNPQPAAEQNPQPAAEQNPQPAAVQNPQPAAVQNPQPAAVQNPQPATVQNPQPAAEPNEKDLFIDRLLNPIREKFQTNDLNYLLYAACESGNSNLVRNLISNEAIDINSRIIPF</sequence>
<dbReference type="InterPro" id="IPR008271">
    <property type="entry name" value="Ser/Thr_kinase_AS"/>
</dbReference>
<dbReference type="SMART" id="SM00220">
    <property type="entry name" value="S_TKc"/>
    <property type="match status" value="1"/>
</dbReference>
<evidence type="ECO:0000256" key="1">
    <source>
        <dbReference type="SAM" id="MobiDB-lite"/>
    </source>
</evidence>
<keyword evidence="4" id="KW-1185">Reference proteome</keyword>
<dbReference type="EMBL" id="JAPFFF010000001">
    <property type="protein sequence ID" value="KAK8899213.1"/>
    <property type="molecule type" value="Genomic_DNA"/>
</dbReference>
<dbReference type="PANTHER" id="PTHR44329">
    <property type="entry name" value="SERINE/THREONINE-PROTEIN KINASE TNNI3K-RELATED"/>
    <property type="match status" value="1"/>
</dbReference>
<name>A0ABR2L7A2_9EUKA</name>
<protein>
    <recommendedName>
        <fullName evidence="2">Protein kinase domain-containing protein</fullName>
    </recommendedName>
</protein>
<dbReference type="SUPFAM" id="SSF56112">
    <property type="entry name" value="Protein kinase-like (PK-like)"/>
    <property type="match status" value="1"/>
</dbReference>
<dbReference type="PANTHER" id="PTHR44329:SF214">
    <property type="entry name" value="PROTEIN KINASE DOMAIN-CONTAINING PROTEIN"/>
    <property type="match status" value="1"/>
</dbReference>
<accession>A0ABR2L7A2</accession>
<dbReference type="Pfam" id="PF00069">
    <property type="entry name" value="Pkinase"/>
    <property type="match status" value="1"/>
</dbReference>
<feature type="region of interest" description="Disordered" evidence="1">
    <location>
        <begin position="170"/>
        <end position="297"/>
    </location>
</feature>
<dbReference type="InterPro" id="IPR011009">
    <property type="entry name" value="Kinase-like_dom_sf"/>
</dbReference>
<dbReference type="Gene3D" id="1.10.510.10">
    <property type="entry name" value="Transferase(Phosphotransferase) domain 1"/>
    <property type="match status" value="1"/>
</dbReference>
<organism evidence="3 4">
    <name type="scientific">Tritrichomonas musculus</name>
    <dbReference type="NCBI Taxonomy" id="1915356"/>
    <lineage>
        <taxon>Eukaryota</taxon>
        <taxon>Metamonada</taxon>
        <taxon>Parabasalia</taxon>
        <taxon>Tritrichomonadida</taxon>
        <taxon>Tritrichomonadidae</taxon>
        <taxon>Tritrichomonas</taxon>
    </lineage>
</organism>
<dbReference type="InterPro" id="IPR000719">
    <property type="entry name" value="Prot_kinase_dom"/>
</dbReference>
<gene>
    <name evidence="3" type="ORF">M9Y10_001518</name>
</gene>
<evidence type="ECO:0000313" key="4">
    <source>
        <dbReference type="Proteomes" id="UP001470230"/>
    </source>
</evidence>
<evidence type="ECO:0000313" key="3">
    <source>
        <dbReference type="EMBL" id="KAK8899213.1"/>
    </source>
</evidence>
<proteinExistence type="predicted"/>
<reference evidence="3 4" key="1">
    <citation type="submission" date="2024-04" db="EMBL/GenBank/DDBJ databases">
        <title>Tritrichomonas musculus Genome.</title>
        <authorList>
            <person name="Alves-Ferreira E."/>
            <person name="Grigg M."/>
            <person name="Lorenzi H."/>
            <person name="Galac M."/>
        </authorList>
    </citation>
    <scope>NUCLEOTIDE SEQUENCE [LARGE SCALE GENOMIC DNA]</scope>
    <source>
        <strain evidence="3 4">EAF2021</strain>
    </source>
</reference>
<evidence type="ECO:0000259" key="2">
    <source>
        <dbReference type="PROSITE" id="PS50011"/>
    </source>
</evidence>
<feature type="compositionally biased region" description="Low complexity" evidence="1">
    <location>
        <begin position="177"/>
        <end position="218"/>
    </location>
</feature>
<dbReference type="Proteomes" id="UP001470230">
    <property type="component" value="Unassembled WGS sequence"/>
</dbReference>
<comment type="caution">
    <text evidence="3">The sequence shown here is derived from an EMBL/GenBank/DDBJ whole genome shotgun (WGS) entry which is preliminary data.</text>
</comment>
<dbReference type="PROSITE" id="PS50011">
    <property type="entry name" value="PROTEIN_KINASE_DOM"/>
    <property type="match status" value="1"/>
</dbReference>
<dbReference type="PROSITE" id="PS00108">
    <property type="entry name" value="PROTEIN_KINASE_ST"/>
    <property type="match status" value="1"/>
</dbReference>
<feature type="compositionally biased region" description="Low complexity" evidence="1">
    <location>
        <begin position="225"/>
        <end position="287"/>
    </location>
</feature>